<dbReference type="InterPro" id="IPR002130">
    <property type="entry name" value="Cyclophilin-type_PPIase_dom"/>
</dbReference>
<dbReference type="AlphaFoldDB" id="A0A128EJN0"/>
<evidence type="ECO:0000256" key="2">
    <source>
        <dbReference type="ARBA" id="ARBA00002388"/>
    </source>
</evidence>
<dbReference type="Gene3D" id="2.40.100.10">
    <property type="entry name" value="Cyclophilin-like"/>
    <property type="match status" value="1"/>
</dbReference>
<sequence length="172" mass="18884">MKKLLFAVLFSVCALFGDEVLLQTTKGDITLKLFKDVAPKAVENFETHVKNGYYDGLIFHRVIKGFMAQGGDPTGTGMGGKSIWGKSFEDEFKPNVVFDRAGLLAMANSGANTNASQFFITFKPTPWLNGHHTIFGEVVSGIATLNEIENTPTDARDRPKDEVKIIKATLIK</sequence>
<feature type="domain" description="PPIase cyclophilin-type" evidence="9">
    <location>
        <begin position="16"/>
        <end position="170"/>
    </location>
</feature>
<dbReference type="InterPro" id="IPR029000">
    <property type="entry name" value="Cyclophilin-like_dom_sf"/>
</dbReference>
<evidence type="ECO:0000313" key="11">
    <source>
        <dbReference type="Proteomes" id="UP000069632"/>
    </source>
</evidence>
<dbReference type="Pfam" id="PF00160">
    <property type="entry name" value="Pro_isomerase"/>
    <property type="match status" value="1"/>
</dbReference>
<dbReference type="InterPro" id="IPR024936">
    <property type="entry name" value="Cyclophilin-type_PPIase"/>
</dbReference>
<dbReference type="RefSeq" id="WP_075531828.1">
    <property type="nucleotide sequence ID" value="NZ_CP053844.1"/>
</dbReference>
<dbReference type="GO" id="GO:0003755">
    <property type="term" value="F:peptidyl-prolyl cis-trans isomerase activity"/>
    <property type="evidence" value="ECO:0007669"/>
    <property type="project" value="UniProtKB-UniRule"/>
</dbReference>
<dbReference type="GO" id="GO:0006457">
    <property type="term" value="P:protein folding"/>
    <property type="evidence" value="ECO:0007669"/>
    <property type="project" value="InterPro"/>
</dbReference>
<comment type="function">
    <text evidence="2 8">PPIases accelerate the folding of proteins. It catalyzes the cis-trans isomerization of proline imidic peptide bonds in oligopeptides.</text>
</comment>
<dbReference type="PANTHER" id="PTHR45625:SF4">
    <property type="entry name" value="PEPTIDYLPROLYL ISOMERASE DOMAIN AND WD REPEAT-CONTAINING PROTEIN 1"/>
    <property type="match status" value="1"/>
</dbReference>
<name>A0A128EJN0_9BACT</name>
<keyword evidence="6 8" id="KW-0697">Rotamase</keyword>
<gene>
    <name evidence="10" type="primary">ppi</name>
    <name evidence="10" type="ORF">ERS672216_01604</name>
</gene>
<dbReference type="InterPro" id="IPR044666">
    <property type="entry name" value="Cyclophilin_A-like"/>
</dbReference>
<protein>
    <recommendedName>
        <fullName evidence="8">Peptidyl-prolyl cis-trans isomerase</fullName>
        <shortName evidence="8">PPIase</shortName>
        <ecNumber evidence="8">5.2.1.8</ecNumber>
    </recommendedName>
</protein>
<proteinExistence type="inferred from homology"/>
<evidence type="ECO:0000256" key="6">
    <source>
        <dbReference type="ARBA" id="ARBA00023110"/>
    </source>
</evidence>
<keyword evidence="5" id="KW-0677">Repeat</keyword>
<keyword evidence="7 8" id="KW-0413">Isomerase</keyword>
<dbReference type="EC" id="5.2.1.8" evidence="8"/>
<dbReference type="OrthoDB" id="9807797at2"/>
<dbReference type="PROSITE" id="PS50072">
    <property type="entry name" value="CSA_PPIASE_2"/>
    <property type="match status" value="1"/>
</dbReference>
<keyword evidence="11" id="KW-1185">Reference proteome</keyword>
<evidence type="ECO:0000256" key="3">
    <source>
        <dbReference type="ARBA" id="ARBA00007365"/>
    </source>
</evidence>
<evidence type="ECO:0000313" key="10">
    <source>
        <dbReference type="EMBL" id="CZE48808.1"/>
    </source>
</evidence>
<dbReference type="PROSITE" id="PS00170">
    <property type="entry name" value="CSA_PPIASE_1"/>
    <property type="match status" value="1"/>
</dbReference>
<dbReference type="PRINTS" id="PR00153">
    <property type="entry name" value="CSAPPISMRASE"/>
</dbReference>
<accession>A0A128EJN0</accession>
<comment type="similarity">
    <text evidence="3 8">Belongs to the cyclophilin-type PPIase family.</text>
</comment>
<evidence type="ECO:0000256" key="7">
    <source>
        <dbReference type="ARBA" id="ARBA00023235"/>
    </source>
</evidence>
<dbReference type="PIRSF" id="PIRSF001467">
    <property type="entry name" value="Peptidylpro_ismrse"/>
    <property type="match status" value="1"/>
</dbReference>
<evidence type="ECO:0000259" key="9">
    <source>
        <dbReference type="PROSITE" id="PS50072"/>
    </source>
</evidence>
<reference evidence="10 11" key="1">
    <citation type="submission" date="2016-02" db="EMBL/GenBank/DDBJ databases">
        <authorList>
            <consortium name="Pathogen Informatics"/>
        </authorList>
    </citation>
    <scope>NUCLEOTIDE SEQUENCE [LARGE SCALE GENOMIC DNA]</scope>
    <source>
        <strain evidence="10 11">RC20</strain>
    </source>
</reference>
<dbReference type="Proteomes" id="UP000069632">
    <property type="component" value="Unassembled WGS sequence"/>
</dbReference>
<dbReference type="SUPFAM" id="SSF50891">
    <property type="entry name" value="Cyclophilin-like"/>
    <property type="match status" value="1"/>
</dbReference>
<dbReference type="EMBL" id="FIZP01000011">
    <property type="protein sequence ID" value="CZE48808.1"/>
    <property type="molecule type" value="Genomic_DNA"/>
</dbReference>
<keyword evidence="4" id="KW-0853">WD repeat</keyword>
<evidence type="ECO:0000256" key="4">
    <source>
        <dbReference type="ARBA" id="ARBA00022574"/>
    </source>
</evidence>
<evidence type="ECO:0000256" key="5">
    <source>
        <dbReference type="ARBA" id="ARBA00022737"/>
    </source>
</evidence>
<dbReference type="InterPro" id="IPR020892">
    <property type="entry name" value="Cyclophilin-type_PPIase_CS"/>
</dbReference>
<evidence type="ECO:0000256" key="8">
    <source>
        <dbReference type="RuleBase" id="RU363019"/>
    </source>
</evidence>
<dbReference type="PANTHER" id="PTHR45625">
    <property type="entry name" value="PEPTIDYL-PROLYL CIS-TRANS ISOMERASE-RELATED"/>
    <property type="match status" value="1"/>
</dbReference>
<comment type="catalytic activity">
    <reaction evidence="1 8">
        <text>[protein]-peptidylproline (omega=180) = [protein]-peptidylproline (omega=0)</text>
        <dbReference type="Rhea" id="RHEA:16237"/>
        <dbReference type="Rhea" id="RHEA-COMP:10747"/>
        <dbReference type="Rhea" id="RHEA-COMP:10748"/>
        <dbReference type="ChEBI" id="CHEBI:83833"/>
        <dbReference type="ChEBI" id="CHEBI:83834"/>
        <dbReference type="EC" id="5.2.1.8"/>
    </reaction>
</comment>
<dbReference type="FunFam" id="2.40.100.10:FF:000003">
    <property type="entry name" value="Peptidylprolyl isomerase domain and WD repeat-containing 1"/>
    <property type="match status" value="1"/>
</dbReference>
<organism evidence="10 11">
    <name type="scientific">Campylobacter geochelonis</name>
    <dbReference type="NCBI Taxonomy" id="1780362"/>
    <lineage>
        <taxon>Bacteria</taxon>
        <taxon>Pseudomonadati</taxon>
        <taxon>Campylobacterota</taxon>
        <taxon>Epsilonproteobacteria</taxon>
        <taxon>Campylobacterales</taxon>
        <taxon>Campylobacteraceae</taxon>
        <taxon>Campylobacter</taxon>
    </lineage>
</organism>
<evidence type="ECO:0000256" key="1">
    <source>
        <dbReference type="ARBA" id="ARBA00000971"/>
    </source>
</evidence>